<proteinExistence type="predicted"/>
<keyword evidence="2" id="KW-0378">Hydrolase</keyword>
<keyword evidence="1" id="KW-0732">Signal</keyword>
<name>A0A173TKY7_PARDI</name>
<evidence type="ECO:0000313" key="3">
    <source>
        <dbReference type="EMBL" id="MDB9137843.1"/>
    </source>
</evidence>
<dbReference type="NCBIfam" id="NF045579">
    <property type="entry name" value="rhamnoside_JR"/>
    <property type="match status" value="1"/>
</dbReference>
<reference evidence="3" key="2">
    <citation type="submission" date="2023-01" db="EMBL/GenBank/DDBJ databases">
        <title>Human gut microbiome strain richness.</title>
        <authorList>
            <person name="Chen-Liaw A."/>
        </authorList>
    </citation>
    <scope>NUCLEOTIDE SEQUENCE</scope>
    <source>
        <strain evidence="3">D35st1_E5_D35t1_190705</strain>
    </source>
</reference>
<dbReference type="RefSeq" id="WP_048927996.1">
    <property type="nucleotide sequence ID" value="NZ_AP019729.1"/>
</dbReference>
<dbReference type="Pfam" id="PF17132">
    <property type="entry name" value="Glyco_hydro_106"/>
    <property type="match status" value="1"/>
</dbReference>
<dbReference type="EMBL" id="JAQMPX010000034">
    <property type="protein sequence ID" value="MDB9137843.1"/>
    <property type="molecule type" value="Genomic_DNA"/>
</dbReference>
<evidence type="ECO:0000313" key="4">
    <source>
        <dbReference type="Proteomes" id="UP000095591"/>
    </source>
</evidence>
<dbReference type="Proteomes" id="UP000095591">
    <property type="component" value="Unassembled WGS sequence"/>
</dbReference>
<dbReference type="PANTHER" id="PTHR36848:SF2">
    <property type="entry name" value="SECRETED PROTEIN"/>
    <property type="match status" value="1"/>
</dbReference>
<dbReference type="EMBL" id="CYXP01000003">
    <property type="protein sequence ID" value="CUN02829.1"/>
    <property type="molecule type" value="Genomic_DNA"/>
</dbReference>
<evidence type="ECO:0000313" key="2">
    <source>
        <dbReference type="EMBL" id="CUN02829.1"/>
    </source>
</evidence>
<dbReference type="GO" id="GO:0016787">
    <property type="term" value="F:hydrolase activity"/>
    <property type="evidence" value="ECO:0007669"/>
    <property type="project" value="UniProtKB-KW"/>
</dbReference>
<organism evidence="2 4">
    <name type="scientific">Parabacteroides distasonis</name>
    <dbReference type="NCBI Taxonomy" id="823"/>
    <lineage>
        <taxon>Bacteria</taxon>
        <taxon>Pseudomonadati</taxon>
        <taxon>Bacteroidota</taxon>
        <taxon>Bacteroidia</taxon>
        <taxon>Bacteroidales</taxon>
        <taxon>Tannerellaceae</taxon>
        <taxon>Parabacteroides</taxon>
    </lineage>
</organism>
<dbReference type="Gene3D" id="2.60.120.260">
    <property type="entry name" value="Galactose-binding domain-like"/>
    <property type="match status" value="1"/>
</dbReference>
<evidence type="ECO:0000256" key="1">
    <source>
        <dbReference type="SAM" id="SignalP"/>
    </source>
</evidence>
<gene>
    <name evidence="2" type="ORF">ERS852429_01598</name>
    <name evidence="3" type="ORF">PN612_04860</name>
</gene>
<dbReference type="InterPro" id="IPR008979">
    <property type="entry name" value="Galactose-bd-like_sf"/>
</dbReference>
<dbReference type="Gene3D" id="3.40.50.880">
    <property type="match status" value="1"/>
</dbReference>
<dbReference type="AlphaFoldDB" id="A0A173TKY7"/>
<dbReference type="PANTHER" id="PTHR36848">
    <property type="entry name" value="DNA-BINDING PROTEIN (PUTATIVE SECRETED PROTEIN)-RELATED"/>
    <property type="match status" value="1"/>
</dbReference>
<sequence>MKQRLFLLFCLPFLMPSINFAQSQKYKGYPRRGGDIDVLSGFQNPPKGYGNVPFYWWNGDRLDKERLKEQLDILSSSATDGFAVSYIHTDPKVDTLFNKDGYGLYGRTEPGEPAVFSDEWWNIWKWFSGECAQRGLGIGLDDYTVGWIGNGYYPDELDTMDIFKGYKGELEINAIPVKKDEVFQYDVPADLVAVVAWPGKINLETSIKNGQIIWKSPIREDVNVYVIKAKNKYVLHPDYGKTLVDVYFNRFENKMDSVGKAGMNYFFQDELSYPISMMSWSDDFQSEFQKRKGYDITPYLPALKEYIGPITPKIRLDYAEVLMDLSEERYYQPIYEWHAKRGLIYGCDNLGRGRNPLSYVDYFRAISWFTAPGNDAPSMGSSFLETKVSSSIAHLYNRPRTWLEAFHSMGWGSSGAWLTQQIDHHFMAGGNLVCMHGLYYSTHGGWWEWAPPCFHFRMPYWPHMKTWLKYTERMSYLLSQGEHVCDIALMYPTESMQAYPDMTADTTFNLAMKLSAAGLDYDFIDFRSLRQASFDKSSLHIMNEKYKVMVIAGMKAMHFSSLQKLRDYYRAGGIILATGELPSASSRKGEQDKEVDEIVKEIFGLTAMEARSGKTGQMQRNVANGIGWYISDGSIEKCIPQLITPDFIPNENGGKVLHRKVGDRDIYMVMNVDKNSECFFRNTGKVELWDAQNGTIHPYPVLRQNEKGTWLKLKKEYTNSYLIVFSPGTPILENILEKKESLDSEILLDGEWTVNLLPTLNNKWGDFRLPASNEYIGAEARVFRFMAENQAPKSWMEKDFKDEDWEEGIYGYGPQYETCSDSFPDWKTVSFSWQYGVWDNPGAQGYHGLKGKISDGFFILDRGGLQRFRTYVYVKESGTYRVEQIGTLADVVLIDGAFAHEKIELTQGWHSLLVEYANTCKIEYKSQTGAYHDDRPRGAVVLLPEKVAKPIKPSAYSDEISMCWAKTEHLFFDPYQRKYNRWNYRFQSVPGLQEMDFAIRGRDLKVWVDGKALPDSAIHLLNEMSLDGINRYKVIFPEKRQRIGTIAFSIAAHIGNQGTAVLAEPVKLKTGTGLLLRGNWAKTGALRCYSGGMIYKQNIRLPKKCSDKKVLLDLGDVVATCEIKVNGHSAGILMSPPYKVEISHFLKEGENEIEVLVYSTLANHYQTQPTPYRGDPKAGLIGPISLLIFN</sequence>
<feature type="chain" id="PRO_5008012418" evidence="1">
    <location>
        <begin position="22"/>
        <end position="1190"/>
    </location>
</feature>
<dbReference type="InterPro" id="IPR053161">
    <property type="entry name" value="Ulvan_degrading_GH"/>
</dbReference>
<accession>A0A173TKY7</accession>
<dbReference type="SUPFAM" id="SSF49785">
    <property type="entry name" value="Galactose-binding domain-like"/>
    <property type="match status" value="1"/>
</dbReference>
<feature type="signal peptide" evidence="1">
    <location>
        <begin position="1"/>
        <end position="21"/>
    </location>
</feature>
<dbReference type="InterPro" id="IPR029062">
    <property type="entry name" value="Class_I_gatase-like"/>
</dbReference>
<protein>
    <submittedName>
        <fullName evidence="2 3">Glycosyl hydrolase</fullName>
    </submittedName>
</protein>
<dbReference type="Proteomes" id="UP001211522">
    <property type="component" value="Unassembled WGS sequence"/>
</dbReference>
<reference evidence="2 4" key="1">
    <citation type="submission" date="2015-09" db="EMBL/GenBank/DDBJ databases">
        <authorList>
            <consortium name="Pathogen Informatics"/>
        </authorList>
    </citation>
    <scope>NUCLEOTIDE SEQUENCE [LARGE SCALE GENOMIC DNA]</scope>
    <source>
        <strain evidence="2 4">2789STDY5608872</strain>
    </source>
</reference>